<keyword evidence="1" id="KW-1133">Transmembrane helix</keyword>
<feature type="transmembrane region" description="Helical" evidence="1">
    <location>
        <begin position="37"/>
        <end position="54"/>
    </location>
</feature>
<proteinExistence type="predicted"/>
<sequence>MLHLTLRNCLQAIWLAFIGYVGYFLTVTGAAVFAGPVIAPAFLGLVPIVLMVIGNQRQGSLPWRSLMRPLALVMVGLALVNVHGRGIELGSIIVDRRAAGARGGGTLVLVRYLIAGVVLSVRIFYDRQFASAKAVLAHE</sequence>
<keyword evidence="1" id="KW-0472">Membrane</keyword>
<feature type="transmembrane region" description="Helical" evidence="1">
    <location>
        <begin position="104"/>
        <end position="125"/>
    </location>
</feature>
<protein>
    <submittedName>
        <fullName evidence="2">Uncharacterized protein</fullName>
    </submittedName>
</protein>
<dbReference type="Proteomes" id="UP000185109">
    <property type="component" value="Chromosome"/>
</dbReference>
<accession>A0A1L5P0Q8</accession>
<dbReference type="EMBL" id="CP017241">
    <property type="protein sequence ID" value="APO73691.1"/>
    <property type="molecule type" value="Genomic_DNA"/>
</dbReference>
<reference evidence="2 3" key="1">
    <citation type="submission" date="2016-09" db="EMBL/GenBank/DDBJ databases">
        <title>The complete genome sequences of Rhizobium gallicum, symbiovars gallicum and phaseoli, symbionts associated to common bean (Phaseolus vulgaris).</title>
        <authorList>
            <person name="Bustos P."/>
            <person name="Santamaria R.I."/>
            <person name="Perez-Carrascal O.M."/>
            <person name="Juarez S."/>
            <person name="Lozano L."/>
            <person name="Martinez-Flores I."/>
            <person name="Martinez-Romero E."/>
            <person name="Cevallos M."/>
            <person name="Romero D."/>
            <person name="Davila G."/>
            <person name="Gonzalez V."/>
        </authorList>
    </citation>
    <scope>NUCLEOTIDE SEQUENCE [LARGE SCALE GENOMIC DNA]</scope>
    <source>
        <strain evidence="2 3">8C-3</strain>
    </source>
</reference>
<feature type="transmembrane region" description="Helical" evidence="1">
    <location>
        <begin position="66"/>
        <end position="84"/>
    </location>
</feature>
<organism evidence="2 3">
    <name type="scientific">Rhizobium etli 8C-3</name>
    <dbReference type="NCBI Taxonomy" id="538025"/>
    <lineage>
        <taxon>Bacteria</taxon>
        <taxon>Pseudomonadati</taxon>
        <taxon>Pseudomonadota</taxon>
        <taxon>Alphaproteobacteria</taxon>
        <taxon>Hyphomicrobiales</taxon>
        <taxon>Rhizobiaceae</taxon>
        <taxon>Rhizobium/Agrobacterium group</taxon>
        <taxon>Rhizobium</taxon>
    </lineage>
</organism>
<dbReference type="AlphaFoldDB" id="A0A1L5P0Q8"/>
<name>A0A1L5P0Q8_RHIET</name>
<feature type="transmembrane region" description="Helical" evidence="1">
    <location>
        <begin position="12"/>
        <end position="31"/>
    </location>
</feature>
<evidence type="ECO:0000313" key="3">
    <source>
        <dbReference type="Proteomes" id="UP000185109"/>
    </source>
</evidence>
<gene>
    <name evidence="2" type="ORF">AM571_CH00847</name>
</gene>
<evidence type="ECO:0000313" key="2">
    <source>
        <dbReference type="EMBL" id="APO73691.1"/>
    </source>
</evidence>
<keyword evidence="1" id="KW-0812">Transmembrane</keyword>
<evidence type="ECO:0000256" key="1">
    <source>
        <dbReference type="SAM" id="Phobius"/>
    </source>
</evidence>